<dbReference type="AlphaFoldDB" id="A0A8D9FGV1"/>
<reference evidence="2" key="1">
    <citation type="submission" date="2021-05" db="EMBL/GenBank/DDBJ databases">
        <authorList>
            <person name="Alioto T."/>
            <person name="Alioto T."/>
            <person name="Gomez Garrido J."/>
        </authorList>
    </citation>
    <scope>NUCLEOTIDE SEQUENCE</scope>
</reference>
<protein>
    <submittedName>
        <fullName evidence="2">Uncharacterized protein</fullName>
    </submittedName>
</protein>
<organism evidence="2">
    <name type="scientific">Cacopsylla melanoneura</name>
    <dbReference type="NCBI Taxonomy" id="428564"/>
    <lineage>
        <taxon>Eukaryota</taxon>
        <taxon>Metazoa</taxon>
        <taxon>Ecdysozoa</taxon>
        <taxon>Arthropoda</taxon>
        <taxon>Hexapoda</taxon>
        <taxon>Insecta</taxon>
        <taxon>Pterygota</taxon>
        <taxon>Neoptera</taxon>
        <taxon>Paraneoptera</taxon>
        <taxon>Hemiptera</taxon>
        <taxon>Sternorrhyncha</taxon>
        <taxon>Psylloidea</taxon>
        <taxon>Psyllidae</taxon>
        <taxon>Psyllinae</taxon>
        <taxon>Cacopsylla</taxon>
    </lineage>
</organism>
<evidence type="ECO:0000313" key="2">
    <source>
        <dbReference type="EMBL" id="CAG6789791.1"/>
    </source>
</evidence>
<proteinExistence type="predicted"/>
<dbReference type="EMBL" id="HBUF01666817">
    <property type="protein sequence ID" value="CAG6789791.1"/>
    <property type="molecule type" value="Transcribed_RNA"/>
</dbReference>
<sequence length="195" mass="22252">MRALYRLAMASQSAMFSIRVAELVKLNWDPRGDRCITLSVTDSLGATCPFLTLANHLAPILVLALARDLDCSPISLTRLGLLLDWFIFCLHSWIRYMSHEVTKFSGDGVVVVRCMFRINLASPYFHSMSDWAFRKQVRISVILVRMPVLLKRLIERHNMHGKPKHKDAQHGQKPGQILHQVTNDDGPRTEQMMKG</sequence>
<evidence type="ECO:0000256" key="1">
    <source>
        <dbReference type="SAM" id="MobiDB-lite"/>
    </source>
</evidence>
<accession>A0A8D9FGV1</accession>
<feature type="compositionally biased region" description="Basic and acidic residues" evidence="1">
    <location>
        <begin position="185"/>
        <end position="195"/>
    </location>
</feature>
<feature type="region of interest" description="Disordered" evidence="1">
    <location>
        <begin position="160"/>
        <end position="195"/>
    </location>
</feature>
<name>A0A8D9FGV1_9HEMI</name>